<dbReference type="SUPFAM" id="SSF51556">
    <property type="entry name" value="Metallo-dependent hydrolases"/>
    <property type="match status" value="1"/>
</dbReference>
<feature type="region of interest" description="Disordered" evidence="1">
    <location>
        <begin position="1"/>
        <end position="20"/>
    </location>
</feature>
<sequence>MEVDDSVQRSTPSISNAGSIDPKAPFTIHTSLLFDPKLKLFRRNMSIVICPASGCVVDVYHYDSNPIVHERDIDLRGKVVMPGFVDAHTHIFLHSYRERPAQEQMRDESIVERTIRATTHARRALVSGYTTYRDLGSEGMGAFDVSLRDAINRGLAPGPRLFVATHALTSTGSYEVRTENAANGVTGPQISDPCDGPVGVRRAVRRRVADGADVIKFYADYRRKVMRFPPLQTHPYIGGIPHAPRNANPQVIMFTQEEMNAIVDEAKLANLPVACHAGSTKGAIMAAKAGVTSIEHGESGSAELIQEMLQNDCIYVPTLAATEVMHKQELASMQKFVKQAYDAGVRLAAGGDTGVFNHGEGVREMELMIEAGIPVEDVLEACMVGGWEACGKDACGYQFGWLARGARADVIALDSDPRADNEALRKVIFVMKDGKIWRRDTVPAGLIQLALEDAGWTFENSR</sequence>
<dbReference type="Pfam" id="PF01979">
    <property type="entry name" value="Amidohydro_1"/>
    <property type="match status" value="1"/>
</dbReference>
<dbReference type="InterPro" id="IPR032466">
    <property type="entry name" value="Metal_Hydrolase"/>
</dbReference>
<name>A0ABR0SGT0_9HYPO</name>
<evidence type="ECO:0000259" key="2">
    <source>
        <dbReference type="Pfam" id="PF01979"/>
    </source>
</evidence>
<gene>
    <name evidence="3" type="ORF">PT974_09298</name>
</gene>
<dbReference type="CDD" id="cd01299">
    <property type="entry name" value="Met_dep_hydrolase_A"/>
    <property type="match status" value="1"/>
</dbReference>
<organism evidence="3 4">
    <name type="scientific">Cladobotryum mycophilum</name>
    <dbReference type="NCBI Taxonomy" id="491253"/>
    <lineage>
        <taxon>Eukaryota</taxon>
        <taxon>Fungi</taxon>
        <taxon>Dikarya</taxon>
        <taxon>Ascomycota</taxon>
        <taxon>Pezizomycotina</taxon>
        <taxon>Sordariomycetes</taxon>
        <taxon>Hypocreomycetidae</taxon>
        <taxon>Hypocreales</taxon>
        <taxon>Hypocreaceae</taxon>
        <taxon>Cladobotryum</taxon>
    </lineage>
</organism>
<evidence type="ECO:0000256" key="1">
    <source>
        <dbReference type="SAM" id="MobiDB-lite"/>
    </source>
</evidence>
<dbReference type="Gene3D" id="3.20.20.140">
    <property type="entry name" value="Metal-dependent hydrolases"/>
    <property type="match status" value="1"/>
</dbReference>
<dbReference type="InterPro" id="IPR057744">
    <property type="entry name" value="OTAase-like"/>
</dbReference>
<evidence type="ECO:0000313" key="3">
    <source>
        <dbReference type="EMBL" id="KAK5991022.1"/>
    </source>
</evidence>
<dbReference type="EMBL" id="JAVFKD010000014">
    <property type="protein sequence ID" value="KAK5991022.1"/>
    <property type="molecule type" value="Genomic_DNA"/>
</dbReference>
<dbReference type="InterPro" id="IPR006680">
    <property type="entry name" value="Amidohydro-rel"/>
</dbReference>
<comment type="caution">
    <text evidence="3">The sequence shown here is derived from an EMBL/GenBank/DDBJ whole genome shotgun (WGS) entry which is preliminary data.</text>
</comment>
<evidence type="ECO:0000313" key="4">
    <source>
        <dbReference type="Proteomes" id="UP001338125"/>
    </source>
</evidence>
<dbReference type="InterPro" id="IPR051781">
    <property type="entry name" value="Metallo-dep_Hydrolase"/>
</dbReference>
<dbReference type="PANTHER" id="PTHR43135">
    <property type="entry name" value="ALPHA-D-RIBOSE 1-METHYLPHOSPHONATE 5-TRIPHOSPHATE DIPHOSPHATASE"/>
    <property type="match status" value="1"/>
</dbReference>
<keyword evidence="4" id="KW-1185">Reference proteome</keyword>
<feature type="domain" description="Amidohydrolase-related" evidence="2">
    <location>
        <begin position="79"/>
        <end position="436"/>
    </location>
</feature>
<dbReference type="InterPro" id="IPR011059">
    <property type="entry name" value="Metal-dep_hydrolase_composite"/>
</dbReference>
<protein>
    <recommendedName>
        <fullName evidence="2">Amidohydrolase-related domain-containing protein</fullName>
    </recommendedName>
</protein>
<dbReference type="Gene3D" id="2.30.40.10">
    <property type="entry name" value="Urease, subunit C, domain 1"/>
    <property type="match status" value="1"/>
</dbReference>
<feature type="compositionally biased region" description="Polar residues" evidence="1">
    <location>
        <begin position="8"/>
        <end position="18"/>
    </location>
</feature>
<accession>A0ABR0SGT0</accession>
<dbReference type="PANTHER" id="PTHR43135:SF3">
    <property type="entry name" value="ALPHA-D-RIBOSE 1-METHYLPHOSPHONATE 5-TRIPHOSPHATE DIPHOSPHATASE"/>
    <property type="match status" value="1"/>
</dbReference>
<proteinExistence type="predicted"/>
<dbReference type="Proteomes" id="UP001338125">
    <property type="component" value="Unassembled WGS sequence"/>
</dbReference>
<reference evidence="3 4" key="1">
    <citation type="submission" date="2024-01" db="EMBL/GenBank/DDBJ databases">
        <title>Complete genome of Cladobotryum mycophilum ATHUM6906.</title>
        <authorList>
            <person name="Christinaki A.C."/>
            <person name="Myridakis A.I."/>
            <person name="Kouvelis V.N."/>
        </authorList>
    </citation>
    <scope>NUCLEOTIDE SEQUENCE [LARGE SCALE GENOMIC DNA]</scope>
    <source>
        <strain evidence="3 4">ATHUM6906</strain>
    </source>
</reference>
<dbReference type="SUPFAM" id="SSF51338">
    <property type="entry name" value="Composite domain of metallo-dependent hydrolases"/>
    <property type="match status" value="1"/>
</dbReference>